<protein>
    <submittedName>
        <fullName evidence="2">Uncharacterized protein</fullName>
    </submittedName>
</protein>
<reference evidence="2 3" key="1">
    <citation type="journal article" date="2013" name="Genome Announc.">
        <title>Draft Genome Sequence of Winogradskyella psychrotolerans RS-3T, Isolated from the Marine Transect of Kongsfjorden, Ny-Alesund, Svalbard, Arctic Ocean.</title>
        <authorList>
            <person name="Kumar Pinnaka A."/>
            <person name="Ara S."/>
            <person name="Singh A."/>
            <person name="Shivaji S."/>
        </authorList>
    </citation>
    <scope>NUCLEOTIDE SEQUENCE [LARGE SCALE GENOMIC DNA]</scope>
    <source>
        <strain evidence="2 3">RS-3</strain>
    </source>
</reference>
<dbReference type="AlphaFoldDB" id="S7VUW9"/>
<feature type="signal peptide" evidence="1">
    <location>
        <begin position="1"/>
        <end position="20"/>
    </location>
</feature>
<dbReference type="OrthoDB" id="1442417at2"/>
<dbReference type="Proteomes" id="UP000014962">
    <property type="component" value="Unassembled WGS sequence"/>
</dbReference>
<accession>S7VUW9</accession>
<keyword evidence="3" id="KW-1185">Reference proteome</keyword>
<gene>
    <name evidence="2" type="ORF">ADIWIN_1206</name>
</gene>
<dbReference type="RefSeq" id="WP_020895945.1">
    <property type="nucleotide sequence ID" value="NZ_ATMR01000081.1"/>
</dbReference>
<evidence type="ECO:0000313" key="2">
    <source>
        <dbReference type="EMBL" id="EPR73846.1"/>
    </source>
</evidence>
<keyword evidence="1" id="KW-0732">Signal</keyword>
<name>S7VUW9_9FLAO</name>
<evidence type="ECO:0000313" key="3">
    <source>
        <dbReference type="Proteomes" id="UP000014962"/>
    </source>
</evidence>
<organism evidence="2 3">
    <name type="scientific">Winogradskyella psychrotolerans RS-3</name>
    <dbReference type="NCBI Taxonomy" id="641526"/>
    <lineage>
        <taxon>Bacteria</taxon>
        <taxon>Pseudomonadati</taxon>
        <taxon>Bacteroidota</taxon>
        <taxon>Flavobacteriia</taxon>
        <taxon>Flavobacteriales</taxon>
        <taxon>Flavobacteriaceae</taxon>
        <taxon>Winogradskyella</taxon>
    </lineage>
</organism>
<proteinExistence type="predicted"/>
<feature type="chain" id="PRO_5004558546" evidence="1">
    <location>
        <begin position="21"/>
        <end position="123"/>
    </location>
</feature>
<sequence length="123" mass="14089">MNTKKITVFVLLVMVLSANAFSISHENIQEKIKVTTTGTFDGYDPDDGYAFLINEDADDEDSEETVYFSEITAEALKAINLKSKDMVGKRFEITYEITEFEEVDENGYTEVYETYKIVQIKKL</sequence>
<dbReference type="EMBL" id="ATMR01000081">
    <property type="protein sequence ID" value="EPR73846.1"/>
    <property type="molecule type" value="Genomic_DNA"/>
</dbReference>
<comment type="caution">
    <text evidence="2">The sequence shown here is derived from an EMBL/GenBank/DDBJ whole genome shotgun (WGS) entry which is preliminary data.</text>
</comment>
<evidence type="ECO:0000256" key="1">
    <source>
        <dbReference type="SAM" id="SignalP"/>
    </source>
</evidence>